<gene>
    <name evidence="1" type="ORF">RDWZM_010597</name>
</gene>
<dbReference type="AlphaFoldDB" id="A0A9Q0LZH7"/>
<reference evidence="1" key="1">
    <citation type="submission" date="2022-12" db="EMBL/GenBank/DDBJ databases">
        <title>Genome assemblies of Blomia tropicalis.</title>
        <authorList>
            <person name="Cui Y."/>
        </authorList>
    </citation>
    <scope>NUCLEOTIDE SEQUENCE</scope>
    <source>
        <tissue evidence="1">Adult mites</tissue>
    </source>
</reference>
<protein>
    <submittedName>
        <fullName evidence="1">Uncharacterized protein</fullName>
    </submittedName>
</protein>
<evidence type="ECO:0000313" key="2">
    <source>
        <dbReference type="Proteomes" id="UP001142055"/>
    </source>
</evidence>
<accession>A0A9Q0LZH7</accession>
<dbReference type="Proteomes" id="UP001142055">
    <property type="component" value="Chromosome 4"/>
</dbReference>
<name>A0A9Q0LZH7_BLOTA</name>
<keyword evidence="2" id="KW-1185">Reference proteome</keyword>
<dbReference type="EMBL" id="JAPWDV010000004">
    <property type="protein sequence ID" value="KAJ6216097.1"/>
    <property type="molecule type" value="Genomic_DNA"/>
</dbReference>
<sequence>MGKYRVVCNYREIERLTKTKKVIDKKKRRNMPIFKRHEKERHLPNFVKENFPFSVPKLEKFSLACINNFQIDPNTGKICSFDAGWDPTWVWNCNTNNMGELKKAYWTHVIEDEQLLDVCPFDDGLDHNVRRVLDHKFIKNTDNNYVQPVFLVEWAIQKVTLDMFKGPEFADYAKIIKEFVIKNNVQEFDVESRQLWFGEDHLNEMANDIEMFDFQNIKFPIDEFNLAKLDDEKMSQVAERLVKKDNNMTGLIDFINVGPKTEEQSKLANLIMEITKEIKTIVIYLYSDDAKKNLDLSTKLESQFIITDLILRYGATKLNENYFSVEEAKSLEMIFLKIESLIIYDCRSVVLTDSNENYSNVIGLLSGVGKKLKRFVLSYNYLFLTVDVEIKILKTINTEMPILERLEFPATRSNIFHTNLQPDINLCNVLPNLQHFEWNHNMENMELEDLENMMKLFGTKHIQLLTFGALAGHSFRLVDLTNAIMPSEASARVSHLIMYHDGINTDRDAIGNWASTFDRIRELTLKYMDEPMSVHTIYQITNMDHLKQLNIFKFEPVHHHISARTVARLFGIKSNRLANEQHITIPEDIKLDDPPVLPNITQMTIESTVGDALEGFRSMNGYVFIKMLHVMFPNLIYLDLTISGNDDYPLFEENIPFYQNDLMRFAQQVYDGKLVIDEIVFHP</sequence>
<comment type="caution">
    <text evidence="1">The sequence shown here is derived from an EMBL/GenBank/DDBJ whole genome shotgun (WGS) entry which is preliminary data.</text>
</comment>
<organism evidence="1 2">
    <name type="scientific">Blomia tropicalis</name>
    <name type="common">Mite</name>
    <dbReference type="NCBI Taxonomy" id="40697"/>
    <lineage>
        <taxon>Eukaryota</taxon>
        <taxon>Metazoa</taxon>
        <taxon>Ecdysozoa</taxon>
        <taxon>Arthropoda</taxon>
        <taxon>Chelicerata</taxon>
        <taxon>Arachnida</taxon>
        <taxon>Acari</taxon>
        <taxon>Acariformes</taxon>
        <taxon>Sarcoptiformes</taxon>
        <taxon>Astigmata</taxon>
        <taxon>Glycyphagoidea</taxon>
        <taxon>Echimyopodidae</taxon>
        <taxon>Blomia</taxon>
    </lineage>
</organism>
<evidence type="ECO:0000313" key="1">
    <source>
        <dbReference type="EMBL" id="KAJ6216097.1"/>
    </source>
</evidence>
<proteinExistence type="predicted"/>